<dbReference type="OrthoDB" id="4029976at2"/>
<keyword evidence="6" id="KW-1185">Reference proteome</keyword>
<dbReference type="InterPro" id="IPR015815">
    <property type="entry name" value="HIBADH-related"/>
</dbReference>
<proteinExistence type="inferred from homology"/>
<evidence type="ECO:0000259" key="3">
    <source>
        <dbReference type="Pfam" id="PF03446"/>
    </source>
</evidence>
<organism evidence="5 6">
    <name type="scientific">Streptomyces qinzhouensis</name>
    <dbReference type="NCBI Taxonomy" id="2599401"/>
    <lineage>
        <taxon>Bacteria</taxon>
        <taxon>Bacillati</taxon>
        <taxon>Actinomycetota</taxon>
        <taxon>Actinomycetes</taxon>
        <taxon>Kitasatosporales</taxon>
        <taxon>Streptomycetaceae</taxon>
        <taxon>Streptomyces</taxon>
    </lineage>
</organism>
<dbReference type="Gene3D" id="1.10.1040.10">
    <property type="entry name" value="N-(1-d-carboxylethyl)-l-norvaline Dehydrogenase, domain 2"/>
    <property type="match status" value="1"/>
</dbReference>
<sequence length="305" mass="31231">MPTETTDSSAATSPSTPSAVTVIGLGAMGKALAGAFLDAGHSVTVWNRTPGKGAGLAARGAVVADSAEAAVRTAELVVVCVLDYDASDAILEPLGPALAGKTLVNVTADVPDRARAAAAWAAEHSIDYLDGAVMVPVPVIGTPDALLFYAGPGDLFARHESVLRALGGKTVHVGEDHGRASVYDLALLDVFYGSMGALVHAFALARAEGVDAADVAPYIATITEILPRILKPGAAEVDARSYPAEDAGLGVMAASVDHIAHASRARGLDSGQIDGIKRMTDRAIALGHFGSSWMANYEALLDPRD</sequence>
<evidence type="ECO:0000313" key="5">
    <source>
        <dbReference type="EMBL" id="QDY79092.1"/>
    </source>
</evidence>
<protein>
    <submittedName>
        <fullName evidence="5">NAD(P)-dependent oxidoreductase</fullName>
    </submittedName>
</protein>
<dbReference type="KEGG" id="sqz:FQU76_24085"/>
<dbReference type="Proteomes" id="UP000320580">
    <property type="component" value="Chromosome"/>
</dbReference>
<dbReference type="RefSeq" id="WP_146482396.1">
    <property type="nucleotide sequence ID" value="NZ_CP042266.1"/>
</dbReference>
<dbReference type="InterPro" id="IPR036291">
    <property type="entry name" value="NAD(P)-bd_dom_sf"/>
</dbReference>
<dbReference type="InterPro" id="IPR048666">
    <property type="entry name" value="RedAm-like_C"/>
</dbReference>
<gene>
    <name evidence="5" type="ORF">FQU76_24085</name>
</gene>
<reference evidence="5 6" key="1">
    <citation type="submission" date="2019-07" db="EMBL/GenBank/DDBJ databases">
        <authorList>
            <person name="Zhu P."/>
        </authorList>
    </citation>
    <scope>NUCLEOTIDE SEQUENCE [LARGE SCALE GENOMIC DNA]</scope>
    <source>
        <strain evidence="5 6">SSL-25</strain>
    </source>
</reference>
<evidence type="ECO:0000256" key="1">
    <source>
        <dbReference type="ARBA" id="ARBA00009080"/>
    </source>
</evidence>
<comment type="similarity">
    <text evidence="1">Belongs to the HIBADH-related family.</text>
</comment>
<dbReference type="PANTHER" id="PTHR43580:SF2">
    <property type="entry name" value="CYTOKINE-LIKE NUCLEAR FACTOR N-PAC"/>
    <property type="match status" value="1"/>
</dbReference>
<evidence type="ECO:0000259" key="4">
    <source>
        <dbReference type="Pfam" id="PF21761"/>
    </source>
</evidence>
<evidence type="ECO:0000313" key="6">
    <source>
        <dbReference type="Proteomes" id="UP000320580"/>
    </source>
</evidence>
<dbReference type="PIRSF" id="PIRSF000103">
    <property type="entry name" value="HIBADH"/>
    <property type="match status" value="1"/>
</dbReference>
<accession>A0A5B8IKQ0</accession>
<dbReference type="PANTHER" id="PTHR43580">
    <property type="entry name" value="OXIDOREDUCTASE GLYR1-RELATED"/>
    <property type="match status" value="1"/>
</dbReference>
<name>A0A5B8IKQ0_9ACTN</name>
<dbReference type="InterPro" id="IPR006115">
    <property type="entry name" value="6PGDH_NADP-bd"/>
</dbReference>
<dbReference type="SUPFAM" id="SSF51735">
    <property type="entry name" value="NAD(P)-binding Rossmann-fold domains"/>
    <property type="match status" value="1"/>
</dbReference>
<dbReference type="AlphaFoldDB" id="A0A5B8IKQ0"/>
<keyword evidence="2" id="KW-0560">Oxidoreductase</keyword>
<dbReference type="GO" id="GO:0050661">
    <property type="term" value="F:NADP binding"/>
    <property type="evidence" value="ECO:0007669"/>
    <property type="project" value="InterPro"/>
</dbReference>
<dbReference type="InterPro" id="IPR051265">
    <property type="entry name" value="HIBADH-related_NP60_sf"/>
</dbReference>
<dbReference type="Pfam" id="PF03446">
    <property type="entry name" value="NAD_binding_2"/>
    <property type="match status" value="1"/>
</dbReference>
<evidence type="ECO:0000256" key="2">
    <source>
        <dbReference type="ARBA" id="ARBA00023002"/>
    </source>
</evidence>
<feature type="domain" description="6-phosphogluconate dehydrogenase NADP-binding" evidence="3">
    <location>
        <begin position="20"/>
        <end position="174"/>
    </location>
</feature>
<dbReference type="InterPro" id="IPR013328">
    <property type="entry name" value="6PGD_dom2"/>
</dbReference>
<dbReference type="EMBL" id="CP042266">
    <property type="protein sequence ID" value="QDY79092.1"/>
    <property type="molecule type" value="Genomic_DNA"/>
</dbReference>
<dbReference type="Pfam" id="PF21761">
    <property type="entry name" value="RedAm-like_C"/>
    <property type="match status" value="1"/>
</dbReference>
<feature type="domain" description="NADPH-dependent reductive aminase-like C-terminal" evidence="4">
    <location>
        <begin position="176"/>
        <end position="300"/>
    </location>
</feature>
<dbReference type="GO" id="GO:0016491">
    <property type="term" value="F:oxidoreductase activity"/>
    <property type="evidence" value="ECO:0007669"/>
    <property type="project" value="UniProtKB-KW"/>
</dbReference>
<dbReference type="Gene3D" id="3.40.50.720">
    <property type="entry name" value="NAD(P)-binding Rossmann-like Domain"/>
    <property type="match status" value="1"/>
</dbReference>